<feature type="compositionally biased region" description="Basic and acidic residues" evidence="2">
    <location>
        <begin position="222"/>
        <end position="255"/>
    </location>
</feature>
<feature type="region of interest" description="Disordered" evidence="2">
    <location>
        <begin position="1"/>
        <end position="263"/>
    </location>
</feature>
<reference evidence="3" key="1">
    <citation type="submission" date="2014-02" db="EMBL/GenBank/DDBJ databases">
        <title>The Genome Sequence of Trichophyton rubrum (morphotype fischeri) CBS 288.86.</title>
        <authorList>
            <consortium name="The Broad Institute Genomics Platform"/>
            <person name="Cuomo C.A."/>
            <person name="White T.C."/>
            <person name="Graser Y."/>
            <person name="Martinez-Rossi N."/>
            <person name="Heitman J."/>
            <person name="Young S.K."/>
            <person name="Zeng Q."/>
            <person name="Gargeya S."/>
            <person name="Abouelleil A."/>
            <person name="Alvarado L."/>
            <person name="Chapman S.B."/>
            <person name="Gainer-Dewar J."/>
            <person name="Goldberg J."/>
            <person name="Griggs A."/>
            <person name="Gujja S."/>
            <person name="Hansen M."/>
            <person name="Howarth C."/>
            <person name="Imamovic A."/>
            <person name="Larimer J."/>
            <person name="Martinez D."/>
            <person name="Murphy C."/>
            <person name="Pearson M.D."/>
            <person name="Persinoti G."/>
            <person name="Poon T."/>
            <person name="Priest M."/>
            <person name="Roberts A.D."/>
            <person name="Saif S."/>
            <person name="Shea T.D."/>
            <person name="Sykes S.N."/>
            <person name="Wortman J."/>
            <person name="Nusbaum C."/>
            <person name="Birren B."/>
        </authorList>
    </citation>
    <scope>NUCLEOTIDE SEQUENCE [LARGE SCALE GENOMIC DNA]</scope>
    <source>
        <strain evidence="3">CBS 288.86</strain>
    </source>
</reference>
<dbReference type="AlphaFoldDB" id="A0A022WG04"/>
<dbReference type="Proteomes" id="UP000023758">
    <property type="component" value="Unassembled WGS sequence"/>
</dbReference>
<accession>A0A022WG04</accession>
<feature type="compositionally biased region" description="Basic and acidic residues" evidence="2">
    <location>
        <begin position="120"/>
        <end position="137"/>
    </location>
</feature>
<proteinExistence type="predicted"/>
<keyword evidence="1" id="KW-0175">Coiled coil</keyword>
<evidence type="ECO:0000313" key="3">
    <source>
        <dbReference type="EMBL" id="EZF57008.1"/>
    </source>
</evidence>
<organism evidence="3">
    <name type="scientific">Trichophyton rubrum CBS 288.86</name>
    <dbReference type="NCBI Taxonomy" id="1215330"/>
    <lineage>
        <taxon>Eukaryota</taxon>
        <taxon>Fungi</taxon>
        <taxon>Dikarya</taxon>
        <taxon>Ascomycota</taxon>
        <taxon>Pezizomycotina</taxon>
        <taxon>Eurotiomycetes</taxon>
        <taxon>Eurotiomycetidae</taxon>
        <taxon>Onygenales</taxon>
        <taxon>Arthrodermataceae</taxon>
        <taxon>Trichophyton</taxon>
    </lineage>
</organism>
<dbReference type="HOGENOM" id="CLU_460185_0_0_1"/>
<feature type="compositionally biased region" description="Polar residues" evidence="2">
    <location>
        <begin position="1"/>
        <end position="11"/>
    </location>
</feature>
<protein>
    <submittedName>
        <fullName evidence="3">Uncharacterized protein</fullName>
    </submittedName>
</protein>
<feature type="compositionally biased region" description="Low complexity" evidence="2">
    <location>
        <begin position="92"/>
        <end position="105"/>
    </location>
</feature>
<feature type="compositionally biased region" description="Basic residues" evidence="2">
    <location>
        <begin position="14"/>
        <end position="23"/>
    </location>
</feature>
<dbReference type="OrthoDB" id="4173308at2759"/>
<evidence type="ECO:0000256" key="1">
    <source>
        <dbReference type="SAM" id="Coils"/>
    </source>
</evidence>
<sequence length="620" mass="69897">MGSLSPVTPNMATKGRHRDKWHHWASSPRHAPTSTVRSLVSRMKSKLSPLDSTKMGAADSICEDQEPSPRDMFSCSKEKVEASEESPCVERVPSTPAISTASSSVDIGNSTMVSPFSPPDRARSTTPSEERSTKQEVEGSSGSPSPSADLGGDDVFGPSEPESQVEPEDDQEPEETGEMETATEVEVDSNEEASVQEELEEDLEADMEEDLDYATDTGASSEFKEIPRADSVDDEGYGDKGADEEGKEEVGGNKEQEEEEEMIPSREVDFLLENAEVTRRNDLAALQDEFDDEIRYLADERNQLLTEKMFWQTKFVTAIKGREKQRSRASSLTEDNSRMDAINKMLQREMGLIQDIIDKQYKDMSEIKSNCLGTVTQLTQACEVTKTYIDKAKEENMKTAKELAILRKVVMKIRQPSKKLTEFSMHHDFKQALEVNQELKSKTEAQQEELDKLQAQLAERDAKIKSLQLANTKLEEQLDDLETYNAKYMNKLEEASRSLTYYQKSLLQARDKETQLNDRLATALGEWASKKRKFKNELVECRAKLQLKDTMINALHGQSSIYLENWKETINMLSEKSQGDELSVKLADCLQETLDRNEALEIELGELREKTLTVLNQSLS</sequence>
<feature type="compositionally biased region" description="Acidic residues" evidence="2">
    <location>
        <begin position="163"/>
        <end position="213"/>
    </location>
</feature>
<dbReference type="EMBL" id="KK207703">
    <property type="protein sequence ID" value="EZF57008.1"/>
    <property type="molecule type" value="Genomic_DNA"/>
</dbReference>
<evidence type="ECO:0000256" key="2">
    <source>
        <dbReference type="SAM" id="MobiDB-lite"/>
    </source>
</evidence>
<gene>
    <name evidence="3" type="ORF">H103_00640</name>
</gene>
<name>A0A022WG04_TRIRU</name>
<feature type="coiled-coil region" evidence="1">
    <location>
        <begin position="389"/>
        <end position="498"/>
    </location>
</feature>